<dbReference type="GO" id="GO:0008137">
    <property type="term" value="F:NADH dehydrogenase (ubiquinone) activity"/>
    <property type="evidence" value="ECO:0007669"/>
    <property type="project" value="InterPro"/>
</dbReference>
<keyword evidence="9" id="KW-0560">Oxidoreductase</keyword>
<dbReference type="Pfam" id="PF00662">
    <property type="entry name" value="Proton_antipo_N"/>
    <property type="match status" value="1"/>
</dbReference>
<keyword evidence="3 6" id="KW-1133">Transmembrane helix</keyword>
<dbReference type="NCBIfam" id="TIGR01974">
    <property type="entry name" value="NDH_I_L"/>
    <property type="match status" value="1"/>
</dbReference>
<feature type="transmembrane region" description="Helical" evidence="6">
    <location>
        <begin position="30"/>
        <end position="54"/>
    </location>
</feature>
<feature type="transmembrane region" description="Helical" evidence="6">
    <location>
        <begin position="141"/>
        <end position="159"/>
    </location>
</feature>
<dbReference type="Pfam" id="PF00361">
    <property type="entry name" value="Proton_antipo_M"/>
    <property type="match status" value="1"/>
</dbReference>
<dbReference type="GO" id="GO:0012505">
    <property type="term" value="C:endomembrane system"/>
    <property type="evidence" value="ECO:0007669"/>
    <property type="project" value="UniProtKB-SubCell"/>
</dbReference>
<gene>
    <name evidence="9" type="ORF">F3168_15620</name>
</gene>
<dbReference type="PANTHER" id="PTHR42829:SF1">
    <property type="entry name" value="INORGANIC CARBON TRANSPORTER SUBUNIT DABB-RELATED"/>
    <property type="match status" value="1"/>
</dbReference>
<evidence type="ECO:0000256" key="3">
    <source>
        <dbReference type="ARBA" id="ARBA00022989"/>
    </source>
</evidence>
<protein>
    <submittedName>
        <fullName evidence="9">NADH-quinone oxidoreductase subunit L</fullName>
        <ecNumber evidence="9">1.6.5.-</ecNumber>
    </submittedName>
</protein>
<dbReference type="Proteomes" id="UP000481327">
    <property type="component" value="Unassembled WGS sequence"/>
</dbReference>
<dbReference type="EMBL" id="WIOL01000009">
    <property type="protein sequence ID" value="MQT18680.1"/>
    <property type="molecule type" value="Genomic_DNA"/>
</dbReference>
<comment type="subcellular location">
    <subcellularLocation>
        <location evidence="1">Endomembrane system</location>
        <topology evidence="1">Multi-pass membrane protein</topology>
    </subcellularLocation>
    <subcellularLocation>
        <location evidence="5">Membrane</location>
        <topology evidence="5">Multi-pass membrane protein</topology>
    </subcellularLocation>
</comment>
<dbReference type="GO" id="GO:0042773">
    <property type="term" value="P:ATP synthesis coupled electron transport"/>
    <property type="evidence" value="ECO:0007669"/>
    <property type="project" value="InterPro"/>
</dbReference>
<keyword evidence="10" id="KW-1185">Reference proteome</keyword>
<feature type="transmembrane region" description="Helical" evidence="6">
    <location>
        <begin position="245"/>
        <end position="265"/>
    </location>
</feature>
<feature type="domain" description="NADH-Ubiquinone oxidoreductase (complex I) chain 5 N-terminal" evidence="8">
    <location>
        <begin position="69"/>
        <end position="118"/>
    </location>
</feature>
<dbReference type="GO" id="GO:0015990">
    <property type="term" value="P:electron transport coupled proton transport"/>
    <property type="evidence" value="ECO:0007669"/>
    <property type="project" value="TreeGrafter"/>
</dbReference>
<reference evidence="9 10" key="1">
    <citation type="submission" date="2019-09" db="EMBL/GenBank/DDBJ databases">
        <title>Polymorphobacter sp. isolated from a lake in China.</title>
        <authorList>
            <person name="Liu Z."/>
        </authorList>
    </citation>
    <scope>NUCLEOTIDE SEQUENCE [LARGE SCALE GENOMIC DNA]</scope>
    <source>
        <strain evidence="9 10">D40P</strain>
    </source>
</reference>
<accession>A0A7C9KK01</accession>
<feature type="transmembrane region" description="Helical" evidence="6">
    <location>
        <begin position="612"/>
        <end position="631"/>
    </location>
</feature>
<dbReference type="PRINTS" id="PR01434">
    <property type="entry name" value="NADHDHGNASE5"/>
</dbReference>
<evidence type="ECO:0000313" key="10">
    <source>
        <dbReference type="Proteomes" id="UP000481327"/>
    </source>
</evidence>
<name>A0A7C9KK01_9SPHN</name>
<feature type="transmembrane region" description="Helical" evidence="6">
    <location>
        <begin position="487"/>
        <end position="507"/>
    </location>
</feature>
<feature type="transmembrane region" description="Helical" evidence="6">
    <location>
        <begin position="372"/>
        <end position="395"/>
    </location>
</feature>
<feature type="transmembrane region" description="Helical" evidence="6">
    <location>
        <begin position="180"/>
        <end position="202"/>
    </location>
</feature>
<dbReference type="PANTHER" id="PTHR42829">
    <property type="entry name" value="NADH-UBIQUINONE OXIDOREDUCTASE CHAIN 5"/>
    <property type="match status" value="1"/>
</dbReference>
<feature type="transmembrane region" description="Helical" evidence="6">
    <location>
        <begin position="117"/>
        <end position="135"/>
    </location>
</feature>
<dbReference type="InterPro" id="IPR001750">
    <property type="entry name" value="ND/Mrp_TM"/>
</dbReference>
<evidence type="ECO:0000256" key="5">
    <source>
        <dbReference type="RuleBase" id="RU000320"/>
    </source>
</evidence>
<dbReference type="InterPro" id="IPR003945">
    <property type="entry name" value="NU5C-like"/>
</dbReference>
<evidence type="ECO:0000259" key="7">
    <source>
        <dbReference type="Pfam" id="PF00361"/>
    </source>
</evidence>
<feature type="domain" description="NADH:quinone oxidoreductase/Mrp antiporter transmembrane" evidence="7">
    <location>
        <begin position="134"/>
        <end position="410"/>
    </location>
</feature>
<feature type="transmembrane region" description="Helical" evidence="6">
    <location>
        <begin position="415"/>
        <end position="434"/>
    </location>
</feature>
<keyword evidence="2 5" id="KW-0812">Transmembrane</keyword>
<proteinExistence type="predicted"/>
<dbReference type="GO" id="GO:0003954">
    <property type="term" value="F:NADH dehydrogenase activity"/>
    <property type="evidence" value="ECO:0007669"/>
    <property type="project" value="TreeGrafter"/>
</dbReference>
<feature type="transmembrane region" description="Helical" evidence="6">
    <location>
        <begin position="454"/>
        <end position="475"/>
    </location>
</feature>
<dbReference type="PRINTS" id="PR01435">
    <property type="entry name" value="NPOXDRDTASE5"/>
</dbReference>
<evidence type="ECO:0000256" key="4">
    <source>
        <dbReference type="ARBA" id="ARBA00023136"/>
    </source>
</evidence>
<feature type="transmembrane region" description="Helical" evidence="6">
    <location>
        <begin position="277"/>
        <end position="298"/>
    </location>
</feature>
<evidence type="ECO:0000256" key="2">
    <source>
        <dbReference type="ARBA" id="ARBA00022692"/>
    </source>
</evidence>
<evidence type="ECO:0000256" key="6">
    <source>
        <dbReference type="SAM" id="Phobius"/>
    </source>
</evidence>
<dbReference type="GO" id="GO:0016020">
    <property type="term" value="C:membrane"/>
    <property type="evidence" value="ECO:0007669"/>
    <property type="project" value="UniProtKB-SubCell"/>
</dbReference>
<dbReference type="Gene3D" id="1.20.5.2700">
    <property type="match status" value="1"/>
</dbReference>
<evidence type="ECO:0000256" key="1">
    <source>
        <dbReference type="ARBA" id="ARBA00004127"/>
    </source>
</evidence>
<keyword evidence="4 6" id="KW-0472">Membrane</keyword>
<evidence type="ECO:0000259" key="8">
    <source>
        <dbReference type="Pfam" id="PF00662"/>
    </source>
</evidence>
<comment type="caution">
    <text evidence="9">The sequence shown here is derived from an EMBL/GenBank/DDBJ whole genome shotgun (WGS) entry which is preliminary data.</text>
</comment>
<dbReference type="InterPro" id="IPR001516">
    <property type="entry name" value="Proton_antipo_N"/>
</dbReference>
<feature type="transmembrane region" description="Helical" evidence="6">
    <location>
        <begin position="86"/>
        <end position="105"/>
    </location>
</feature>
<dbReference type="AlphaFoldDB" id="A0A7C9KK01"/>
<organism evidence="9 10">
    <name type="scientific">Sandarakinorhabdus fusca</name>
    <dbReference type="NCBI Taxonomy" id="1439888"/>
    <lineage>
        <taxon>Bacteria</taxon>
        <taxon>Pseudomonadati</taxon>
        <taxon>Pseudomonadota</taxon>
        <taxon>Alphaproteobacteria</taxon>
        <taxon>Sphingomonadales</taxon>
        <taxon>Sphingosinicellaceae</taxon>
        <taxon>Sandarakinorhabdus</taxon>
    </lineage>
</organism>
<sequence>MFHLLLFVPAPALAAFLVLGLAPVYLSRRFVMVVAVIGGVLPLLLMAGMASLCLSGQCQGVAPIFDLMVGPAHVDLALLLDPLSTVVGMTVTQIGACVMVYSVDYMAGAKTSDLRRFFALMNLFLAAMLTMVLAGDSILYFLGWELMGMCSFFLIAYNIGSSRAIAAGRKAFIMSRIADALLLAGLLLLFIAAGSVRIEALIPAGLALPPQQRTIIAAMLLGGALGKSAQLPFHTWLPSAMAGPTPVSALLHSATMVAAGAYLMARFAPLLAEAPGVMMAMAIGGAATALFGAFTALFQNDVKRLLAFSSISQIGFMLLALGVGSPAAAMAHFVIHALFKSLLFLSAGDMAHSAGDDTSIAAMRGAAKRRPLAFATFAAGAASLSGLPLVTAGWWSKEEILDAALASDPLGPLLWGAALLSAVLTATYAFRPVLAALQPGAVEAHPHPTGPATAVPLVLLAIGAITGGLLVGPIIHLLGGVHPEMPAFTMLIAAAAPLTGLAFSVAITRIPALAQRVATARHLRQGLRIDVRYHVWFVQPFQRLVQRLSGARGHRPDPFGALPVRLVLWLKRQAIDRFTRDGFDRLWMGLAATAPPLWAAARRSQTGRVRHSVMAMTAGAAALLVLALMTTRPTMGMTTWP</sequence>
<dbReference type="InterPro" id="IPR018393">
    <property type="entry name" value="NADHpl_OxRdtase_5_subgr"/>
</dbReference>
<evidence type="ECO:0000313" key="9">
    <source>
        <dbReference type="EMBL" id="MQT18680.1"/>
    </source>
</evidence>
<dbReference type="EC" id="1.6.5.-" evidence="9"/>